<dbReference type="InterPro" id="IPR013747">
    <property type="entry name" value="ACP_syn_III_C"/>
</dbReference>
<organism evidence="5 6">
    <name type="scientific">Nocardiopsis composta</name>
    <dbReference type="NCBI Taxonomy" id="157465"/>
    <lineage>
        <taxon>Bacteria</taxon>
        <taxon>Bacillati</taxon>
        <taxon>Actinomycetota</taxon>
        <taxon>Actinomycetes</taxon>
        <taxon>Streptosporangiales</taxon>
        <taxon>Nocardiopsidaceae</taxon>
        <taxon>Nocardiopsis</taxon>
    </lineage>
</organism>
<dbReference type="PANTHER" id="PTHR34069:SF2">
    <property type="entry name" value="BETA-KETOACYL-[ACYL-CARRIER-PROTEIN] SYNTHASE III"/>
    <property type="match status" value="1"/>
</dbReference>
<dbReference type="GO" id="GO:0044550">
    <property type="term" value="P:secondary metabolite biosynthetic process"/>
    <property type="evidence" value="ECO:0007669"/>
    <property type="project" value="TreeGrafter"/>
</dbReference>
<keyword evidence="2 5" id="KW-0012">Acyltransferase</keyword>
<dbReference type="Gene3D" id="3.40.47.10">
    <property type="match status" value="1"/>
</dbReference>
<gene>
    <name evidence="5" type="ORF">HDA36_001672</name>
</gene>
<proteinExistence type="predicted"/>
<dbReference type="EMBL" id="JACHDB010000001">
    <property type="protein sequence ID" value="MBB5431588.1"/>
    <property type="molecule type" value="Genomic_DNA"/>
</dbReference>
<evidence type="ECO:0000313" key="6">
    <source>
        <dbReference type="Proteomes" id="UP000572635"/>
    </source>
</evidence>
<evidence type="ECO:0000313" key="5">
    <source>
        <dbReference type="EMBL" id="MBB5431588.1"/>
    </source>
</evidence>
<keyword evidence="1 5" id="KW-0808">Transferase</keyword>
<dbReference type="Pfam" id="PF08545">
    <property type="entry name" value="ACP_syn_III"/>
    <property type="match status" value="1"/>
</dbReference>
<evidence type="ECO:0000259" key="3">
    <source>
        <dbReference type="Pfam" id="PF08541"/>
    </source>
</evidence>
<evidence type="ECO:0000256" key="1">
    <source>
        <dbReference type="ARBA" id="ARBA00022679"/>
    </source>
</evidence>
<reference evidence="5 6" key="1">
    <citation type="submission" date="2020-08" db="EMBL/GenBank/DDBJ databases">
        <title>Sequencing the genomes of 1000 actinobacteria strains.</title>
        <authorList>
            <person name="Klenk H.-P."/>
        </authorList>
    </citation>
    <scope>NUCLEOTIDE SEQUENCE [LARGE SCALE GENOMIC DNA]</scope>
    <source>
        <strain evidence="5 6">DSM 44551</strain>
    </source>
</reference>
<name>A0A7W8VD33_9ACTN</name>
<dbReference type="Proteomes" id="UP000572635">
    <property type="component" value="Unassembled WGS sequence"/>
</dbReference>
<dbReference type="GO" id="GO:0033818">
    <property type="term" value="F:beta-ketoacyl-acyl-carrier-protein synthase III activity"/>
    <property type="evidence" value="ECO:0007669"/>
    <property type="project" value="UniProtKB-EC"/>
</dbReference>
<feature type="domain" description="Beta-ketoacyl-[acyl-carrier-protein] synthase III C-terminal" evidence="3">
    <location>
        <begin position="259"/>
        <end position="345"/>
    </location>
</feature>
<dbReference type="InterPro" id="IPR016039">
    <property type="entry name" value="Thiolase-like"/>
</dbReference>
<dbReference type="InterPro" id="IPR013751">
    <property type="entry name" value="ACP_syn_III_N"/>
</dbReference>
<comment type="caution">
    <text evidence="5">The sequence shown here is derived from an EMBL/GenBank/DDBJ whole genome shotgun (WGS) entry which is preliminary data.</text>
</comment>
<accession>A0A7W8VD33</accession>
<dbReference type="NCBIfam" id="NF006829">
    <property type="entry name" value="PRK09352.1"/>
    <property type="match status" value="1"/>
</dbReference>
<sequence>MTHSSPLRAGPPGHRPFTGTLRLPVGIAGTGMYVPDRVVTNEDLAEHLDTSDTWIRERTGIRERRYLPTGMTTSDMCVAAAESALDDAGAAASDLDAVIVSTFTHDQPLPSMALLIRERIGAHRAIPLDLNQAACAGGVYGMWTAGHLLQNEELGRVLVIGAEALSRATDPEDRGTRVFFGDAAGAVVMTRTDPGYGVLSWHADGGLSYAVEIPAGGARTPASAATVADRGHYLKMDGRVVWKEATEHLPASVAAVAATAGREVSEIDRFVFHQANLNIVKEAMAALGQPMDKAEVSIGRFGNTGAATVFIGLHEGLSSGRIRPGDLVAVSAIGGGFLWGSLLIRHAGPPAHRR</sequence>
<dbReference type="GO" id="GO:0004315">
    <property type="term" value="F:3-oxoacyl-[acyl-carrier-protein] synthase activity"/>
    <property type="evidence" value="ECO:0007669"/>
    <property type="project" value="InterPro"/>
</dbReference>
<dbReference type="SUPFAM" id="SSF53901">
    <property type="entry name" value="Thiolase-like"/>
    <property type="match status" value="1"/>
</dbReference>
<dbReference type="PANTHER" id="PTHR34069">
    <property type="entry name" value="3-OXOACYL-[ACYL-CARRIER-PROTEIN] SYNTHASE 3"/>
    <property type="match status" value="1"/>
</dbReference>
<evidence type="ECO:0000256" key="2">
    <source>
        <dbReference type="ARBA" id="ARBA00023315"/>
    </source>
</evidence>
<feature type="domain" description="Beta-ketoacyl-[acyl-carrier-protein] synthase III N-terminal" evidence="4">
    <location>
        <begin position="132"/>
        <end position="202"/>
    </location>
</feature>
<dbReference type="CDD" id="cd00830">
    <property type="entry name" value="KAS_III"/>
    <property type="match status" value="1"/>
</dbReference>
<protein>
    <submittedName>
        <fullName evidence="5">3-oxoacyl-[acyl-carrier-protein] synthase-3</fullName>
        <ecNumber evidence="5">2.3.1.180</ecNumber>
    </submittedName>
</protein>
<keyword evidence="6" id="KW-1185">Reference proteome</keyword>
<dbReference type="Pfam" id="PF08541">
    <property type="entry name" value="ACP_syn_III_C"/>
    <property type="match status" value="1"/>
</dbReference>
<dbReference type="GO" id="GO:0006633">
    <property type="term" value="P:fatty acid biosynthetic process"/>
    <property type="evidence" value="ECO:0007669"/>
    <property type="project" value="InterPro"/>
</dbReference>
<evidence type="ECO:0000259" key="4">
    <source>
        <dbReference type="Pfam" id="PF08545"/>
    </source>
</evidence>
<dbReference type="EC" id="2.3.1.180" evidence="5"/>
<dbReference type="RefSeq" id="WP_312893536.1">
    <property type="nucleotide sequence ID" value="NZ_BAAAJD010000009.1"/>
</dbReference>
<dbReference type="AlphaFoldDB" id="A0A7W8VD33"/>